<evidence type="ECO:0000313" key="2">
    <source>
        <dbReference type="Proteomes" id="UP001163835"/>
    </source>
</evidence>
<accession>A0ACC1TXJ3</accession>
<feature type="non-terminal residue" evidence="1">
    <location>
        <position position="1"/>
    </location>
</feature>
<proteinExistence type="predicted"/>
<evidence type="ECO:0000313" key="1">
    <source>
        <dbReference type="EMBL" id="KAJ3809281.1"/>
    </source>
</evidence>
<protein>
    <submittedName>
        <fullName evidence="1">Uncharacterized protein</fullName>
    </submittedName>
</protein>
<comment type="caution">
    <text evidence="1">The sequence shown here is derived from an EMBL/GenBank/DDBJ whole genome shotgun (WGS) entry which is preliminary data.</text>
</comment>
<organism evidence="1 2">
    <name type="scientific">Lentinula aff. lateritia</name>
    <dbReference type="NCBI Taxonomy" id="2804960"/>
    <lineage>
        <taxon>Eukaryota</taxon>
        <taxon>Fungi</taxon>
        <taxon>Dikarya</taxon>
        <taxon>Basidiomycota</taxon>
        <taxon>Agaricomycotina</taxon>
        <taxon>Agaricomycetes</taxon>
        <taxon>Agaricomycetidae</taxon>
        <taxon>Agaricales</taxon>
        <taxon>Marasmiineae</taxon>
        <taxon>Omphalotaceae</taxon>
        <taxon>Lentinula</taxon>
    </lineage>
</organism>
<gene>
    <name evidence="1" type="ORF">F5876DRAFT_44196</name>
</gene>
<sequence length="405" mass="45030">RAPWMIAVDIPSCTSIYELFHQEIITFEEWISPTPAEKEVRNFIIEAIVKALKVIYPRATVSAFGSTETGLYLPSGDIDLVLDLTFMPADSDFKLCLRQLAQNLEDLGLAAPGSIEVIERAQVPIVKFKSVYGLVPIDLSLNQSNGIAGASFFRQFLFDGPNNQLRLMTDEGTLAFRSLVLILKILLESRGLEQVFSGGLSSYSVMCLVLSHLQLNPLARQGRHSSKTFLAALLLELLDLYGTRLDFNRVSVSVEDGGRLQDQKMRSRGQLMDASIVVEDPVNHVNNIARGCFQLEHVKALFNETYATLESALHLKGSILNSRREGTSFMLREEYDSEDLSILSHGLRLPQSVSTPAPTSCMLILIHRFITASRRAPETSGSAQITEEGIEDPSYWLEFLGIFSI</sequence>
<keyword evidence="2" id="KW-1185">Reference proteome</keyword>
<reference evidence="1" key="1">
    <citation type="submission" date="2022-09" db="EMBL/GenBank/DDBJ databases">
        <title>A Global Phylogenomic Analysis of the Shiitake Genus Lentinula.</title>
        <authorList>
            <consortium name="DOE Joint Genome Institute"/>
            <person name="Sierra-Patev S."/>
            <person name="Min B."/>
            <person name="Naranjo-Ortiz M."/>
            <person name="Looney B."/>
            <person name="Konkel Z."/>
            <person name="Slot J.C."/>
            <person name="Sakamoto Y."/>
            <person name="Steenwyk J.L."/>
            <person name="Rokas A."/>
            <person name="Carro J."/>
            <person name="Camarero S."/>
            <person name="Ferreira P."/>
            <person name="Molpeceres G."/>
            <person name="Ruiz-Duenas F.J."/>
            <person name="Serrano A."/>
            <person name="Henrissat B."/>
            <person name="Drula E."/>
            <person name="Hughes K.W."/>
            <person name="Mata J.L."/>
            <person name="Ishikawa N.K."/>
            <person name="Vargas-Isla R."/>
            <person name="Ushijima S."/>
            <person name="Smith C.A."/>
            <person name="Ahrendt S."/>
            <person name="Andreopoulos W."/>
            <person name="He G."/>
            <person name="Labutti K."/>
            <person name="Lipzen A."/>
            <person name="Ng V."/>
            <person name="Riley R."/>
            <person name="Sandor L."/>
            <person name="Barry K."/>
            <person name="Martinez A.T."/>
            <person name="Xiao Y."/>
            <person name="Gibbons J.G."/>
            <person name="Terashima K."/>
            <person name="Grigoriev I.V."/>
            <person name="Hibbett D.S."/>
        </authorList>
    </citation>
    <scope>NUCLEOTIDE SEQUENCE</scope>
    <source>
        <strain evidence="1">TMI1499</strain>
    </source>
</reference>
<name>A0ACC1TXJ3_9AGAR</name>
<dbReference type="Proteomes" id="UP001163835">
    <property type="component" value="Unassembled WGS sequence"/>
</dbReference>
<dbReference type="EMBL" id="MU795167">
    <property type="protein sequence ID" value="KAJ3809281.1"/>
    <property type="molecule type" value="Genomic_DNA"/>
</dbReference>